<dbReference type="GO" id="GO:0065002">
    <property type="term" value="P:intracellular protein transmembrane transport"/>
    <property type="evidence" value="ECO:0007669"/>
    <property type="project" value="TreeGrafter"/>
</dbReference>
<dbReference type="Proteomes" id="UP000076586">
    <property type="component" value="Unassembled WGS sequence"/>
</dbReference>
<dbReference type="GO" id="GO:0005886">
    <property type="term" value="C:plasma membrane"/>
    <property type="evidence" value="ECO:0007669"/>
    <property type="project" value="UniProtKB-SubCell"/>
</dbReference>
<dbReference type="GO" id="GO:0015450">
    <property type="term" value="F:protein-transporting ATPase activity"/>
    <property type="evidence" value="ECO:0007669"/>
    <property type="project" value="UniProtKB-UniRule"/>
</dbReference>
<reference evidence="13" key="1">
    <citation type="submission" date="2016-04" db="EMBL/GenBank/DDBJ databases">
        <title>Draft genome sequence of Paludibacter jiangxiensis strain NM7.</title>
        <authorList>
            <person name="Qiu Y."/>
            <person name="Matsuura N."/>
            <person name="Ohashi A."/>
            <person name="Tourlousse M.D."/>
            <person name="Sekiguchi Y."/>
        </authorList>
    </citation>
    <scope>NUCLEOTIDE SEQUENCE [LARGE SCALE GENOMIC DNA]</scope>
    <source>
        <strain evidence="13">NM7</strain>
    </source>
</reference>
<keyword evidence="8 10" id="KW-0811">Translocation</keyword>
<proteinExistence type="inferred from homology"/>
<name>A0A170ZMS8_9BACT</name>
<keyword evidence="13" id="KW-1185">Reference proteome</keyword>
<gene>
    <name evidence="12" type="ORF">PJIAN_3143</name>
</gene>
<evidence type="ECO:0000256" key="11">
    <source>
        <dbReference type="SAM" id="MobiDB-lite"/>
    </source>
</evidence>
<keyword evidence="9 10" id="KW-0472">Membrane</keyword>
<feature type="compositionally biased region" description="Low complexity" evidence="11">
    <location>
        <begin position="109"/>
        <end position="125"/>
    </location>
</feature>
<evidence type="ECO:0000256" key="10">
    <source>
        <dbReference type="RuleBase" id="RU365087"/>
    </source>
</evidence>
<organism evidence="12 13">
    <name type="scientific">Paludibacter jiangxiensis</name>
    <dbReference type="NCBI Taxonomy" id="681398"/>
    <lineage>
        <taxon>Bacteria</taxon>
        <taxon>Pseudomonadati</taxon>
        <taxon>Bacteroidota</taxon>
        <taxon>Bacteroidia</taxon>
        <taxon>Bacteroidales</taxon>
        <taxon>Paludibacteraceae</taxon>
        <taxon>Paludibacter</taxon>
    </lineage>
</organism>
<evidence type="ECO:0000256" key="5">
    <source>
        <dbReference type="ARBA" id="ARBA00022692"/>
    </source>
</evidence>
<dbReference type="OrthoDB" id="1122493at2"/>
<keyword evidence="6 10" id="KW-0653">Protein transport</keyword>
<comment type="caution">
    <text evidence="10">Lacks conserved residue(s) required for the propagation of feature annotation.</text>
</comment>
<evidence type="ECO:0000313" key="13">
    <source>
        <dbReference type="Proteomes" id="UP000076586"/>
    </source>
</evidence>
<dbReference type="EMBL" id="BDCR01000003">
    <property type="protein sequence ID" value="GAT62833.1"/>
    <property type="molecule type" value="Genomic_DNA"/>
</dbReference>
<accession>A0A170ZMS8</accession>
<comment type="similarity">
    <text evidence="2 10">Belongs to the SecG family.</text>
</comment>
<dbReference type="Pfam" id="PF03840">
    <property type="entry name" value="SecG"/>
    <property type="match status" value="1"/>
</dbReference>
<dbReference type="NCBIfam" id="TIGR00810">
    <property type="entry name" value="secG"/>
    <property type="match status" value="1"/>
</dbReference>
<keyword evidence="4 10" id="KW-1003">Cell membrane</keyword>
<feature type="compositionally biased region" description="Polar residues" evidence="11">
    <location>
        <begin position="99"/>
        <end position="108"/>
    </location>
</feature>
<evidence type="ECO:0000256" key="9">
    <source>
        <dbReference type="ARBA" id="ARBA00023136"/>
    </source>
</evidence>
<keyword evidence="7 10" id="KW-1133">Transmembrane helix</keyword>
<comment type="caution">
    <text evidence="12">The sequence shown here is derived from an EMBL/GenBank/DDBJ whole genome shotgun (WGS) entry which is preliminary data.</text>
</comment>
<evidence type="ECO:0000256" key="4">
    <source>
        <dbReference type="ARBA" id="ARBA00022475"/>
    </source>
</evidence>
<dbReference type="GO" id="GO:0043952">
    <property type="term" value="P:protein transport by the Sec complex"/>
    <property type="evidence" value="ECO:0007669"/>
    <property type="project" value="TreeGrafter"/>
</dbReference>
<dbReference type="PANTHER" id="PTHR34182:SF1">
    <property type="entry name" value="PROTEIN-EXPORT MEMBRANE PROTEIN SECG"/>
    <property type="match status" value="1"/>
</dbReference>
<dbReference type="RefSeq" id="WP_068703503.1">
    <property type="nucleotide sequence ID" value="NZ_BDCR01000003.1"/>
</dbReference>
<dbReference type="GO" id="GO:0009306">
    <property type="term" value="P:protein secretion"/>
    <property type="evidence" value="ECO:0007669"/>
    <property type="project" value="UniProtKB-UniRule"/>
</dbReference>
<reference evidence="13" key="2">
    <citation type="journal article" date="2017" name="Genome Announc.">
        <title>Draft genome sequence of Paludibacter jiangxiensis NM7(T), a propionate-producing fermentative bacterium.</title>
        <authorList>
            <person name="Qiu Y.-L."/>
            <person name="Tourlousse D.M."/>
            <person name="Matsuura N."/>
            <person name="Ohashi A."/>
            <person name="Sekiguchi Y."/>
        </authorList>
    </citation>
    <scope>NUCLEOTIDE SEQUENCE [LARGE SCALE GENOMIC DNA]</scope>
    <source>
        <strain evidence="13">NM7</strain>
    </source>
</reference>
<sequence length="125" mass="13243">MYILATILIVLAAILMVLVVLVQNSKGGGLVSGFSSSNQIMGVRKTTDFLEKATWVLAITIVVLSVVATGYVEKQSMQVGSDVTEGASAAQQQEASKTKIPNFNENAKPQSQPQQQPAQPAQPAK</sequence>
<evidence type="ECO:0000313" key="12">
    <source>
        <dbReference type="EMBL" id="GAT62833.1"/>
    </source>
</evidence>
<feature type="region of interest" description="Disordered" evidence="11">
    <location>
        <begin position="77"/>
        <end position="125"/>
    </location>
</feature>
<comment type="subcellular location">
    <subcellularLocation>
        <location evidence="1 10">Cell membrane</location>
        <topology evidence="1 10">Multi-pass membrane protein</topology>
    </subcellularLocation>
</comment>
<evidence type="ECO:0000256" key="3">
    <source>
        <dbReference type="ARBA" id="ARBA00022448"/>
    </source>
</evidence>
<keyword evidence="5 10" id="KW-0812">Transmembrane</keyword>
<comment type="function">
    <text evidence="10">Involved in protein export. Participates in an early event of protein translocation.</text>
</comment>
<evidence type="ECO:0000256" key="8">
    <source>
        <dbReference type="ARBA" id="ARBA00023010"/>
    </source>
</evidence>
<evidence type="ECO:0000256" key="6">
    <source>
        <dbReference type="ARBA" id="ARBA00022927"/>
    </source>
</evidence>
<dbReference type="InterPro" id="IPR004692">
    <property type="entry name" value="SecG"/>
</dbReference>
<dbReference type="PANTHER" id="PTHR34182">
    <property type="entry name" value="PROTEIN-EXPORT MEMBRANE PROTEIN SECG"/>
    <property type="match status" value="1"/>
</dbReference>
<evidence type="ECO:0000256" key="2">
    <source>
        <dbReference type="ARBA" id="ARBA00008445"/>
    </source>
</evidence>
<evidence type="ECO:0000256" key="7">
    <source>
        <dbReference type="ARBA" id="ARBA00022989"/>
    </source>
</evidence>
<protein>
    <recommendedName>
        <fullName evidence="10">Protein-export membrane protein SecG</fullName>
    </recommendedName>
</protein>
<evidence type="ECO:0000256" key="1">
    <source>
        <dbReference type="ARBA" id="ARBA00004651"/>
    </source>
</evidence>
<keyword evidence="3 10" id="KW-0813">Transport</keyword>
<dbReference type="AlphaFoldDB" id="A0A170ZMS8"/>
<dbReference type="STRING" id="681398.PJIAN_3143"/>
<feature type="transmembrane region" description="Helical" evidence="10">
    <location>
        <begin position="53"/>
        <end position="72"/>
    </location>
</feature>